<keyword evidence="4" id="KW-1185">Reference proteome</keyword>
<evidence type="ECO:0000313" key="4">
    <source>
        <dbReference type="Proteomes" id="UP000298763"/>
    </source>
</evidence>
<dbReference type="AlphaFoldDB" id="A0A4P8HYR3"/>
<feature type="chain" id="PRO_5044607697" evidence="1">
    <location>
        <begin position="26"/>
        <end position="158"/>
    </location>
</feature>
<accession>A0A4P8HYR3</accession>
<feature type="signal peptide" evidence="1">
    <location>
        <begin position="1"/>
        <end position="25"/>
    </location>
</feature>
<evidence type="ECO:0000256" key="1">
    <source>
        <dbReference type="SAM" id="SignalP"/>
    </source>
</evidence>
<reference evidence="2 5" key="2">
    <citation type="submission" date="2020-08" db="EMBL/GenBank/DDBJ databases">
        <title>Genomic Encyclopedia of Type Strains, Phase III (KMG-III): the genomes of soil and plant-associated and newly described type strains.</title>
        <authorList>
            <person name="Whitman W."/>
        </authorList>
    </citation>
    <scope>NUCLEOTIDE SEQUENCE [LARGE SCALE GENOMIC DNA]</scope>
    <source>
        <strain evidence="2 5">CECT 7753</strain>
    </source>
</reference>
<proteinExistence type="predicted"/>
<dbReference type="EMBL" id="CP040017">
    <property type="protein sequence ID" value="QCP14162.1"/>
    <property type="molecule type" value="Genomic_DNA"/>
</dbReference>
<dbReference type="Proteomes" id="UP000584325">
    <property type="component" value="Unassembled WGS sequence"/>
</dbReference>
<dbReference type="EMBL" id="JACHXS010000011">
    <property type="protein sequence ID" value="MBB3223954.1"/>
    <property type="molecule type" value="Genomic_DNA"/>
</dbReference>
<dbReference type="Proteomes" id="UP000298763">
    <property type="component" value="Chromosome"/>
</dbReference>
<evidence type="ECO:0000313" key="5">
    <source>
        <dbReference type="Proteomes" id="UP000584325"/>
    </source>
</evidence>
<organism evidence="2 5">
    <name type="scientific">Pseudoduganella umbonata</name>
    <dbReference type="NCBI Taxonomy" id="864828"/>
    <lineage>
        <taxon>Bacteria</taxon>
        <taxon>Pseudomonadati</taxon>
        <taxon>Pseudomonadota</taxon>
        <taxon>Betaproteobacteria</taxon>
        <taxon>Burkholderiales</taxon>
        <taxon>Oxalobacteraceae</taxon>
        <taxon>Telluria group</taxon>
        <taxon>Pseudoduganella</taxon>
    </lineage>
</organism>
<protein>
    <submittedName>
        <fullName evidence="2">Uncharacterized protein</fullName>
    </submittedName>
</protein>
<reference evidence="3 4" key="1">
    <citation type="submission" date="2019-05" db="EMBL/GenBank/DDBJ databases">
        <title>Draft Genome Sequences of Six Type Strains of the Genus Massilia.</title>
        <authorList>
            <person name="Miess H."/>
            <person name="Frediansyhah A."/>
            <person name="Gross H."/>
        </authorList>
    </citation>
    <scope>NUCLEOTIDE SEQUENCE [LARGE SCALE GENOMIC DNA]</scope>
    <source>
        <strain evidence="3 4">DSMZ 26121</strain>
    </source>
</reference>
<gene>
    <name evidence="3" type="ORF">FCL38_29920</name>
    <name evidence="2" type="ORF">FHS02_004813</name>
</gene>
<dbReference type="RefSeq" id="WP_137316935.1">
    <property type="nucleotide sequence ID" value="NZ_CP040017.1"/>
</dbReference>
<dbReference type="OrthoDB" id="8997932at2"/>
<keyword evidence="1" id="KW-0732">Signal</keyword>
<evidence type="ECO:0000313" key="3">
    <source>
        <dbReference type="EMBL" id="QCP14162.1"/>
    </source>
</evidence>
<sequence length="158" mass="17486">MKASFGLLVAIISAQALGTAMTNCAADERILFSCAANKKTISVCVSPSALNNSYVEYRFSAAGKMTFSYRADASQPKHLFQRVHVTGASSASTIIWFENDGYVYLMNDPIKGRPSISVRKDRKTITRMECTGKFAGDTDIVSPYIQEKTNDEYFNLLR</sequence>
<evidence type="ECO:0000313" key="2">
    <source>
        <dbReference type="EMBL" id="MBB3223954.1"/>
    </source>
</evidence>
<name>A0A4P8HYR3_9BURK</name>